<evidence type="ECO:0000313" key="1">
    <source>
        <dbReference type="EMBL" id="RMX07070.1"/>
    </source>
</evidence>
<gene>
    <name evidence="1" type="ORF">EBQ24_10420</name>
</gene>
<proteinExistence type="predicted"/>
<comment type="caution">
    <text evidence="1">The sequence shown here is derived from an EMBL/GenBank/DDBJ whole genome shotgun (WGS) entry which is preliminary data.</text>
</comment>
<protein>
    <submittedName>
        <fullName evidence="1">Uncharacterized protein</fullName>
    </submittedName>
</protein>
<dbReference type="EMBL" id="RDQK01000026">
    <property type="protein sequence ID" value="RMX07070.1"/>
    <property type="molecule type" value="Genomic_DNA"/>
</dbReference>
<organism evidence="1 2">
    <name type="scientific">Allofranklinella schreckenbergeri</name>
    <dbReference type="NCBI Taxonomy" id="1076744"/>
    <lineage>
        <taxon>Bacteria</taxon>
        <taxon>Pseudomonadati</taxon>
        <taxon>Pseudomonadota</taxon>
        <taxon>Betaproteobacteria</taxon>
        <taxon>Burkholderiales</taxon>
        <taxon>Comamonadaceae</taxon>
        <taxon>Allofranklinella</taxon>
    </lineage>
</organism>
<dbReference type="AlphaFoldDB" id="A0A3M6QVM4"/>
<dbReference type="Proteomes" id="UP000281171">
    <property type="component" value="Unassembled WGS sequence"/>
</dbReference>
<sequence>MGRLGLAGGEWVLFTNQEKTRFIVIMPKQGGFHSLDLDFPGASNFHERKIDVLIALPKQGDFVSF</sequence>
<accession>A0A3M6QVM4</accession>
<reference evidence="1 2" key="1">
    <citation type="submission" date="2018-10" db="EMBL/GenBank/DDBJ databases">
        <title>Comamonadaceae CDC group NO-1 genome sequencing and assembly.</title>
        <authorList>
            <person name="Bernier A.-M."/>
            <person name="Bernard K."/>
        </authorList>
    </citation>
    <scope>NUCLEOTIDE SEQUENCE [LARGE SCALE GENOMIC DNA]</scope>
    <source>
        <strain evidence="1 2">NML180581</strain>
    </source>
</reference>
<evidence type="ECO:0000313" key="2">
    <source>
        <dbReference type="Proteomes" id="UP000281171"/>
    </source>
</evidence>
<name>A0A3M6QVM4_9BURK</name>